<evidence type="ECO:0000313" key="8">
    <source>
        <dbReference type="Proteomes" id="UP001299608"/>
    </source>
</evidence>
<comment type="caution">
    <text evidence="5">The sequence shown here is derived from an EMBL/GenBank/DDBJ whole genome shotgun (WGS) entry which is preliminary data.</text>
</comment>
<evidence type="ECO:0000313" key="6">
    <source>
        <dbReference type="EMBL" id="NSJ52555.1"/>
    </source>
</evidence>
<dbReference type="InterPro" id="IPR000524">
    <property type="entry name" value="Tscrpt_reg_HTH_GntR"/>
</dbReference>
<dbReference type="RefSeq" id="WP_117560610.1">
    <property type="nucleotide sequence ID" value="NZ_BAABZL010000001.1"/>
</dbReference>
<keyword evidence="3" id="KW-0804">Transcription</keyword>
<dbReference type="CDD" id="cd07377">
    <property type="entry name" value="WHTH_GntR"/>
    <property type="match status" value="1"/>
</dbReference>
<keyword evidence="7" id="KW-1185">Reference proteome</keyword>
<dbReference type="EMBL" id="JAAITT010000081">
    <property type="protein sequence ID" value="NSJ52555.1"/>
    <property type="molecule type" value="Genomic_DNA"/>
</dbReference>
<dbReference type="Gene3D" id="1.20.120.530">
    <property type="entry name" value="GntR ligand-binding domain-like"/>
    <property type="match status" value="1"/>
</dbReference>
<sequence length="224" mass="25974">MELLDRQPSENARSYALRVLLHNIITLELAPGSAVSENELSQILKLSRTPVREALIELSKMGLVDIQPQRGSYIAKIDYELVEESRFMRLVLENAVLALVCEGISPEHEEMLRANMEEETRHLEAGDYTRLFELDTDFHRLLFTSVGKARTYGIIHSQMVHFDRLRALSLKSLKPDKIVEDHENILYAIGRRDSELAEMLMTRHLTRHRVEKSELIKLYPDYFV</sequence>
<evidence type="ECO:0000256" key="3">
    <source>
        <dbReference type="ARBA" id="ARBA00023163"/>
    </source>
</evidence>
<dbReference type="PANTHER" id="PTHR43537:SF51">
    <property type="entry name" value="HTH-TYPE TRANSCRIPTIONAL REGULATOR LGOR-RELATED"/>
    <property type="match status" value="1"/>
</dbReference>
<dbReference type="GeneID" id="97208772"/>
<dbReference type="GO" id="GO:0003677">
    <property type="term" value="F:DNA binding"/>
    <property type="evidence" value="ECO:0007669"/>
    <property type="project" value="UniProtKB-KW"/>
</dbReference>
<evidence type="ECO:0000256" key="2">
    <source>
        <dbReference type="ARBA" id="ARBA00023125"/>
    </source>
</evidence>
<dbReference type="PANTHER" id="PTHR43537">
    <property type="entry name" value="TRANSCRIPTIONAL REGULATOR, GNTR FAMILY"/>
    <property type="match status" value="1"/>
</dbReference>
<organism evidence="5 8">
    <name type="scientific">Enterocloster aldenensis</name>
    <dbReference type="NCBI Taxonomy" id="358742"/>
    <lineage>
        <taxon>Bacteria</taxon>
        <taxon>Bacillati</taxon>
        <taxon>Bacillota</taxon>
        <taxon>Clostridia</taxon>
        <taxon>Lachnospirales</taxon>
        <taxon>Lachnospiraceae</taxon>
        <taxon>Enterocloster</taxon>
    </lineage>
</organism>
<dbReference type="InterPro" id="IPR011711">
    <property type="entry name" value="GntR_C"/>
</dbReference>
<reference evidence="6" key="2">
    <citation type="submission" date="2020-02" db="EMBL/GenBank/DDBJ databases">
        <authorList>
            <person name="Littmann E."/>
            <person name="Sorbara M."/>
        </authorList>
    </citation>
    <scope>NUCLEOTIDE SEQUENCE</scope>
    <source>
        <strain evidence="6">MSK.1.17</strain>
    </source>
</reference>
<dbReference type="SUPFAM" id="SSF48008">
    <property type="entry name" value="GntR ligand-binding domain-like"/>
    <property type="match status" value="1"/>
</dbReference>
<name>A0AAX1SIF7_9FIRM</name>
<dbReference type="GO" id="GO:0003700">
    <property type="term" value="F:DNA-binding transcription factor activity"/>
    <property type="evidence" value="ECO:0007669"/>
    <property type="project" value="InterPro"/>
</dbReference>
<gene>
    <name evidence="6" type="ORF">G5B36_28355</name>
    <name evidence="5" type="ORF">L0N08_25340</name>
</gene>
<evidence type="ECO:0000256" key="1">
    <source>
        <dbReference type="ARBA" id="ARBA00023015"/>
    </source>
</evidence>
<proteinExistence type="predicted"/>
<evidence type="ECO:0000259" key="4">
    <source>
        <dbReference type="PROSITE" id="PS50949"/>
    </source>
</evidence>
<dbReference type="SUPFAM" id="SSF46785">
    <property type="entry name" value="Winged helix' DNA-binding domain"/>
    <property type="match status" value="1"/>
</dbReference>
<keyword evidence="2" id="KW-0238">DNA-binding</keyword>
<evidence type="ECO:0000313" key="5">
    <source>
        <dbReference type="EMBL" id="MCG4748744.1"/>
    </source>
</evidence>
<accession>A0AAX1SIF7</accession>
<dbReference type="Pfam" id="PF07729">
    <property type="entry name" value="FCD"/>
    <property type="match status" value="1"/>
</dbReference>
<dbReference type="Pfam" id="PF00392">
    <property type="entry name" value="GntR"/>
    <property type="match status" value="1"/>
</dbReference>
<dbReference type="SMART" id="SM00345">
    <property type="entry name" value="HTH_GNTR"/>
    <property type="match status" value="1"/>
</dbReference>
<dbReference type="PROSITE" id="PS50949">
    <property type="entry name" value="HTH_GNTR"/>
    <property type="match status" value="1"/>
</dbReference>
<dbReference type="Gene3D" id="1.10.10.10">
    <property type="entry name" value="Winged helix-like DNA-binding domain superfamily/Winged helix DNA-binding domain"/>
    <property type="match status" value="1"/>
</dbReference>
<dbReference type="Proteomes" id="UP000669239">
    <property type="component" value="Unassembled WGS sequence"/>
</dbReference>
<dbReference type="InterPro" id="IPR036388">
    <property type="entry name" value="WH-like_DNA-bd_sf"/>
</dbReference>
<dbReference type="InterPro" id="IPR036390">
    <property type="entry name" value="WH_DNA-bd_sf"/>
</dbReference>
<dbReference type="SMART" id="SM00895">
    <property type="entry name" value="FCD"/>
    <property type="match status" value="1"/>
</dbReference>
<dbReference type="Proteomes" id="UP001299608">
    <property type="component" value="Unassembled WGS sequence"/>
</dbReference>
<reference evidence="5" key="3">
    <citation type="submission" date="2022-01" db="EMBL/GenBank/DDBJ databases">
        <title>Collection of gut derived symbiotic bacterial strains cultured from healthy donors.</title>
        <authorList>
            <person name="Lin H."/>
            <person name="Kohout C."/>
            <person name="Waligurski E."/>
            <person name="Pamer E.G."/>
        </authorList>
    </citation>
    <scope>NUCLEOTIDE SEQUENCE</scope>
    <source>
        <strain evidence="5">DFI.6.55</strain>
    </source>
</reference>
<dbReference type="AlphaFoldDB" id="A0AAX1SIF7"/>
<reference evidence="6 7" key="1">
    <citation type="journal article" date="2020" name="Cell Host Microbe">
        <title>Functional and Genomic Variation between Human-Derived Isolates of Lachnospiraceae Reveals Inter- and Intra-Species Diversity.</title>
        <authorList>
            <person name="Sorbara M.T."/>
            <person name="Littmann E.R."/>
            <person name="Fontana E."/>
            <person name="Moody T.U."/>
            <person name="Kohout C.E."/>
            <person name="Gjonbalaj M."/>
            <person name="Eaton V."/>
            <person name="Seok R."/>
            <person name="Leiner I.M."/>
            <person name="Pamer E.G."/>
        </authorList>
    </citation>
    <scope>NUCLEOTIDE SEQUENCE [LARGE SCALE GENOMIC DNA]</scope>
    <source>
        <strain evidence="6 7">MSK.1.17</strain>
    </source>
</reference>
<keyword evidence="1" id="KW-0805">Transcription regulation</keyword>
<dbReference type="PRINTS" id="PR00035">
    <property type="entry name" value="HTHGNTR"/>
</dbReference>
<dbReference type="EMBL" id="JAKNGE010000042">
    <property type="protein sequence ID" value="MCG4748744.1"/>
    <property type="molecule type" value="Genomic_DNA"/>
</dbReference>
<dbReference type="InterPro" id="IPR008920">
    <property type="entry name" value="TF_FadR/GntR_C"/>
</dbReference>
<feature type="domain" description="HTH gntR-type" evidence="4">
    <location>
        <begin position="10"/>
        <end position="77"/>
    </location>
</feature>
<protein>
    <submittedName>
        <fullName evidence="5">GntR family transcriptional regulator</fullName>
    </submittedName>
</protein>
<evidence type="ECO:0000313" key="7">
    <source>
        <dbReference type="Proteomes" id="UP000669239"/>
    </source>
</evidence>